<dbReference type="RefSeq" id="WP_252849850.1">
    <property type="nucleotide sequence ID" value="NZ_BAPW01000002.1"/>
</dbReference>
<reference evidence="1 2" key="1">
    <citation type="submission" date="2022-06" db="EMBL/GenBank/DDBJ databases">
        <title>Whole-genome of Asaia lannensis strain LMG 27011T.</title>
        <authorList>
            <person name="Sombolestani A."/>
        </authorList>
    </citation>
    <scope>NUCLEOTIDE SEQUENCE [LARGE SCALE GENOMIC DNA]</scope>
    <source>
        <strain evidence="1 2">NBRC 102526</strain>
    </source>
</reference>
<comment type="caution">
    <text evidence="1">The sequence shown here is derived from an EMBL/GenBank/DDBJ whole genome shotgun (WGS) entry which is preliminary data.</text>
</comment>
<dbReference type="EMBL" id="JAMXQU010000010">
    <property type="protein sequence ID" value="MCO6160829.1"/>
    <property type="molecule type" value="Genomic_DNA"/>
</dbReference>
<dbReference type="Proteomes" id="UP001523401">
    <property type="component" value="Unassembled WGS sequence"/>
</dbReference>
<name>A0ABT1CLE4_9PROT</name>
<organism evidence="1 2">
    <name type="scientific">Asaia lannensis NBRC 102526</name>
    <dbReference type="NCBI Taxonomy" id="1307926"/>
    <lineage>
        <taxon>Bacteria</taxon>
        <taxon>Pseudomonadati</taxon>
        <taxon>Pseudomonadota</taxon>
        <taxon>Alphaproteobacteria</taxon>
        <taxon>Acetobacterales</taxon>
        <taxon>Acetobacteraceae</taxon>
        <taxon>Asaia</taxon>
    </lineage>
</organism>
<evidence type="ECO:0000313" key="1">
    <source>
        <dbReference type="EMBL" id="MCO6160829.1"/>
    </source>
</evidence>
<sequence>MKKFILLKWAVDHDYDRIASVDGDTLAIRDMSDVFDAMHKNYQKKILVGSSFHHNDVSHITTQCLRHFDENLQYKLKNSDGHFIYTWFFDAPYMEREDLIEFFDYMNHRYGSLQDWLKIINRDDFEHQIFHYWMYLYKNCTIFDTKYITGHLKPETYLYTHLLSINNIENYCPVWVYAWEFMHQPDIVHGLPNIFMLSHFDRMFL</sequence>
<proteinExistence type="predicted"/>
<keyword evidence="2" id="KW-1185">Reference proteome</keyword>
<gene>
    <name evidence="1" type="ORF">NF685_12380</name>
</gene>
<evidence type="ECO:0000313" key="2">
    <source>
        <dbReference type="Proteomes" id="UP001523401"/>
    </source>
</evidence>
<accession>A0ABT1CLE4</accession>
<protein>
    <submittedName>
        <fullName evidence="1">Uncharacterized protein</fullName>
    </submittedName>
</protein>